<evidence type="ECO:0000256" key="1">
    <source>
        <dbReference type="ARBA" id="ARBA00023157"/>
    </source>
</evidence>
<dbReference type="InterPro" id="IPR001304">
    <property type="entry name" value="C-type_lectin-like"/>
</dbReference>
<dbReference type="Pfam" id="PF00059">
    <property type="entry name" value="Lectin_C"/>
    <property type="match status" value="1"/>
</dbReference>
<dbReference type="CTD" id="78773889"/>
<dbReference type="GeneID" id="78773889"/>
<feature type="domain" description="C-type lectin" evidence="5">
    <location>
        <begin position="122"/>
        <end position="243"/>
    </location>
</feature>
<comment type="caution">
    <text evidence="2">Lacks conserved residue(s) required for the propagation of feature annotation.</text>
</comment>
<dbReference type="PROSITE" id="PS01180">
    <property type="entry name" value="CUB"/>
    <property type="match status" value="1"/>
</dbReference>
<reference evidence="6 7" key="1">
    <citation type="submission" date="2019-12" db="EMBL/GenBank/DDBJ databases">
        <title>Chromosome-level assembly of the Caenorhabditis remanei genome.</title>
        <authorList>
            <person name="Teterina A.A."/>
            <person name="Willis J.H."/>
            <person name="Phillips P.C."/>
        </authorList>
    </citation>
    <scope>NUCLEOTIDE SEQUENCE [LARGE SCALE GENOMIC DNA]</scope>
    <source>
        <strain evidence="6 7">PX506</strain>
        <tissue evidence="6">Whole organism</tissue>
    </source>
</reference>
<sequence>MRLIFLLLALLPFIQSTRNVTCTNDFTLRKFAGNLVTIRNPEENSALATFVGYQTKRVWIGLYCFGSEWKDCFPTVDIYKCVFYKVTGSRESFWLSGDCSQDLRSFVCEIPTTFKDNCSLNYNGSCYFPIEVIKQGIGKDLTQVMCQADCADLVSIHSANENRFIQNIYQNRDSIDSILLGAVTQAGKQSIWMDDTNWDFSNVDHNHYTYGTCLKMYLQNNGSRSKGSWYITPCEEYHYFMCKRPAGMSCSEISRTKSFPEASKTISGCGGSLMMSGSFSSPNYPEMYPNFQNCSYSLSTLAGQRIRITFQSIAIEARYDNITIFDGEQEERPSAAVTLTGNYTEPYYYESLSNVVNVIFTSDISNTDYGFTAKFVTIS</sequence>
<dbReference type="KEGG" id="crq:GCK72_004425"/>
<dbReference type="InterPro" id="IPR050976">
    <property type="entry name" value="Snaclec"/>
</dbReference>
<evidence type="ECO:0000256" key="3">
    <source>
        <dbReference type="SAM" id="SignalP"/>
    </source>
</evidence>
<evidence type="ECO:0000313" key="6">
    <source>
        <dbReference type="EMBL" id="KAF1764477.1"/>
    </source>
</evidence>
<name>A0A6A5HBD5_CAERE</name>
<evidence type="ECO:0000259" key="5">
    <source>
        <dbReference type="PROSITE" id="PS50041"/>
    </source>
</evidence>
<dbReference type="SUPFAM" id="SSF56436">
    <property type="entry name" value="C-type lectin-like"/>
    <property type="match status" value="2"/>
</dbReference>
<dbReference type="EMBL" id="WUAV01000002">
    <property type="protein sequence ID" value="KAF1764477.1"/>
    <property type="molecule type" value="Genomic_DNA"/>
</dbReference>
<dbReference type="CDD" id="cd00037">
    <property type="entry name" value="CLECT"/>
    <property type="match status" value="2"/>
</dbReference>
<dbReference type="SMART" id="SM00034">
    <property type="entry name" value="CLECT"/>
    <property type="match status" value="2"/>
</dbReference>
<proteinExistence type="predicted"/>
<evidence type="ECO:0000313" key="7">
    <source>
        <dbReference type="Proteomes" id="UP000483820"/>
    </source>
</evidence>
<feature type="domain" description="CUB" evidence="4">
    <location>
        <begin position="250"/>
        <end position="378"/>
    </location>
</feature>
<dbReference type="InterPro" id="IPR016187">
    <property type="entry name" value="CTDL_fold"/>
</dbReference>
<dbReference type="Proteomes" id="UP000483820">
    <property type="component" value="Chromosome II"/>
</dbReference>
<dbReference type="CDD" id="cd00041">
    <property type="entry name" value="CUB"/>
    <property type="match status" value="1"/>
</dbReference>
<keyword evidence="1" id="KW-1015">Disulfide bond</keyword>
<organism evidence="6 7">
    <name type="scientific">Caenorhabditis remanei</name>
    <name type="common">Caenorhabditis vulgaris</name>
    <dbReference type="NCBI Taxonomy" id="31234"/>
    <lineage>
        <taxon>Eukaryota</taxon>
        <taxon>Metazoa</taxon>
        <taxon>Ecdysozoa</taxon>
        <taxon>Nematoda</taxon>
        <taxon>Chromadorea</taxon>
        <taxon>Rhabditida</taxon>
        <taxon>Rhabditina</taxon>
        <taxon>Rhabditomorpha</taxon>
        <taxon>Rhabditoidea</taxon>
        <taxon>Rhabditidae</taxon>
        <taxon>Peloderinae</taxon>
        <taxon>Caenorhabditis</taxon>
    </lineage>
</organism>
<dbReference type="InterPro" id="IPR000859">
    <property type="entry name" value="CUB_dom"/>
</dbReference>
<feature type="chain" id="PRO_5025494270" description="CUB domain-containing protein" evidence="3">
    <location>
        <begin position="17"/>
        <end position="379"/>
    </location>
</feature>
<evidence type="ECO:0008006" key="8">
    <source>
        <dbReference type="Google" id="ProtNLM"/>
    </source>
</evidence>
<dbReference type="PROSITE" id="PS50041">
    <property type="entry name" value="C_TYPE_LECTIN_2"/>
    <property type="match status" value="1"/>
</dbReference>
<feature type="signal peptide" evidence="3">
    <location>
        <begin position="1"/>
        <end position="16"/>
    </location>
</feature>
<dbReference type="AlphaFoldDB" id="A0A6A5HBD5"/>
<dbReference type="InterPro" id="IPR035914">
    <property type="entry name" value="Sperma_CUB_dom_sf"/>
</dbReference>
<dbReference type="Gene3D" id="2.60.120.290">
    <property type="entry name" value="Spermadhesin, CUB domain"/>
    <property type="match status" value="1"/>
</dbReference>
<dbReference type="RefSeq" id="XP_053588865.1">
    <property type="nucleotide sequence ID" value="XM_053724671.1"/>
</dbReference>
<dbReference type="PANTHER" id="PTHR22991">
    <property type="entry name" value="PROTEIN CBG13490"/>
    <property type="match status" value="1"/>
</dbReference>
<protein>
    <recommendedName>
        <fullName evidence="8">CUB domain-containing protein</fullName>
    </recommendedName>
</protein>
<dbReference type="SUPFAM" id="SSF49854">
    <property type="entry name" value="Spermadhesin, CUB domain"/>
    <property type="match status" value="1"/>
</dbReference>
<dbReference type="Gene3D" id="3.10.100.10">
    <property type="entry name" value="Mannose-Binding Protein A, subunit A"/>
    <property type="match status" value="2"/>
</dbReference>
<evidence type="ECO:0000259" key="4">
    <source>
        <dbReference type="PROSITE" id="PS01180"/>
    </source>
</evidence>
<dbReference type="PANTHER" id="PTHR22991:SF44">
    <property type="entry name" value="C-TYPE LECTIN-RELATED"/>
    <property type="match status" value="1"/>
</dbReference>
<gene>
    <name evidence="6" type="ORF">GCK72_004425</name>
</gene>
<accession>A0A6A5HBD5</accession>
<dbReference type="SMART" id="SM00042">
    <property type="entry name" value="CUB"/>
    <property type="match status" value="1"/>
</dbReference>
<dbReference type="InterPro" id="IPR016186">
    <property type="entry name" value="C-type_lectin-like/link_sf"/>
</dbReference>
<evidence type="ECO:0000256" key="2">
    <source>
        <dbReference type="PROSITE-ProRule" id="PRU00059"/>
    </source>
</evidence>
<dbReference type="Pfam" id="PF00431">
    <property type="entry name" value="CUB"/>
    <property type="match status" value="1"/>
</dbReference>
<comment type="caution">
    <text evidence="6">The sequence shown here is derived from an EMBL/GenBank/DDBJ whole genome shotgun (WGS) entry which is preliminary data.</text>
</comment>
<keyword evidence="3" id="KW-0732">Signal</keyword>